<proteinExistence type="predicted"/>
<dbReference type="AlphaFoldDB" id="A0AAJ2BBV1"/>
<reference evidence="1" key="1">
    <citation type="submission" date="2023-08" db="EMBL/GenBank/DDBJ databases">
        <title>Functional and genomic diversity of the sorghum phyllosphere microbiome.</title>
        <authorList>
            <person name="Shade A."/>
        </authorList>
    </citation>
    <scope>NUCLEOTIDE SEQUENCE</scope>
    <source>
        <strain evidence="1">SORGH_AS_0974</strain>
    </source>
</reference>
<protein>
    <submittedName>
        <fullName evidence="1">Transcriptional regulator</fullName>
    </submittedName>
</protein>
<evidence type="ECO:0000313" key="1">
    <source>
        <dbReference type="EMBL" id="MDR6103441.1"/>
    </source>
</evidence>
<name>A0AAJ2BBV1_9HYPH</name>
<dbReference type="GO" id="GO:0006355">
    <property type="term" value="P:regulation of DNA-templated transcription"/>
    <property type="evidence" value="ECO:0007669"/>
    <property type="project" value="InterPro"/>
</dbReference>
<evidence type="ECO:0000313" key="2">
    <source>
        <dbReference type="Proteomes" id="UP001255601"/>
    </source>
</evidence>
<accession>A0AAJ2BBV1</accession>
<comment type="caution">
    <text evidence="1">The sequence shown here is derived from an EMBL/GenBank/DDBJ whole genome shotgun (WGS) entry which is preliminary data.</text>
</comment>
<organism evidence="1 2">
    <name type="scientific">Agrobacterium larrymoorei</name>
    <dbReference type="NCBI Taxonomy" id="160699"/>
    <lineage>
        <taxon>Bacteria</taxon>
        <taxon>Pseudomonadati</taxon>
        <taxon>Pseudomonadota</taxon>
        <taxon>Alphaproteobacteria</taxon>
        <taxon>Hyphomicrobiales</taxon>
        <taxon>Rhizobiaceae</taxon>
        <taxon>Rhizobium/Agrobacterium group</taxon>
        <taxon>Agrobacterium</taxon>
    </lineage>
</organism>
<sequence>MKSTIQLPDDIDMRIEKVSAQTNLTRSQIVEEALSFGRSLAWQEQWVAGVKAGLAEADRGGVRV</sequence>
<dbReference type="EMBL" id="JAVIZC010000003">
    <property type="protein sequence ID" value="MDR6103441.1"/>
    <property type="molecule type" value="Genomic_DNA"/>
</dbReference>
<gene>
    <name evidence="1" type="ORF">QE369_003638</name>
</gene>
<dbReference type="Proteomes" id="UP001255601">
    <property type="component" value="Unassembled WGS sequence"/>
</dbReference>